<dbReference type="Gene3D" id="2.10.90.10">
    <property type="entry name" value="Cystine-knot cytokines"/>
    <property type="match status" value="1"/>
</dbReference>
<comment type="caution">
    <text evidence="6">The sequence shown here is derived from an EMBL/GenBank/DDBJ whole genome shotgun (WGS) entry which is preliminary data.</text>
</comment>
<proteinExistence type="predicted"/>
<keyword evidence="3" id="KW-0325">Glycoprotein</keyword>
<gene>
    <name evidence="6" type="ORF">HAZT_HAZT003721</name>
</gene>
<dbReference type="InterPro" id="IPR029034">
    <property type="entry name" value="Cystine-knot_cytokine"/>
</dbReference>
<dbReference type="EMBL" id="JQDR03011653">
    <property type="protein sequence ID" value="KAA0192431.1"/>
    <property type="molecule type" value="Genomic_DNA"/>
</dbReference>
<evidence type="ECO:0000256" key="4">
    <source>
        <dbReference type="SAM" id="MobiDB-lite"/>
    </source>
</evidence>
<feature type="domain" description="Spaetzle" evidence="5">
    <location>
        <begin position="183"/>
        <end position="277"/>
    </location>
</feature>
<dbReference type="InterPro" id="IPR052444">
    <property type="entry name" value="Spz/Toll_ligand-like"/>
</dbReference>
<dbReference type="Proteomes" id="UP000711488">
    <property type="component" value="Unassembled WGS sequence"/>
</dbReference>
<evidence type="ECO:0000313" key="6">
    <source>
        <dbReference type="EMBL" id="KAA0192431.1"/>
    </source>
</evidence>
<sequence>MFSGLQSCCAGSGRATQQVDETRPLLGTPSPSFIMIFSVVLVALGDRHSPPTYGHSTPSYGKLPPRHPHSPPTYGPPASPEPLYGHCDPTKPPACAYNGTSYCLEDPEYPASDIASAISSDYIFAKKYSDVPDQSADDLVEFLTKLQEEAFDYAFYSGASTGHSPYDLTHWAGKWHGSRPEGYICPSDVAYATLRRARNVQGKWHVIVNDAHYHTQTVRLETCLYPGAACRALAPCYSSACTQKFVYHRLLSYDPCDMYKGLFIDVYQLPSVCSCHVPAH</sequence>
<protein>
    <recommendedName>
        <fullName evidence="5">Spaetzle domain-containing protein</fullName>
    </recommendedName>
</protein>
<dbReference type="GO" id="GO:0021556">
    <property type="term" value="P:central nervous system formation"/>
    <property type="evidence" value="ECO:0007669"/>
    <property type="project" value="TreeGrafter"/>
</dbReference>
<feature type="region of interest" description="Disordered" evidence="4">
    <location>
        <begin position="52"/>
        <end position="80"/>
    </location>
</feature>
<dbReference type="FunFam" id="2.10.90.10:FF:000035">
    <property type="entry name" value="Spz1"/>
    <property type="match status" value="1"/>
</dbReference>
<dbReference type="AlphaFoldDB" id="A0A6A0GY13"/>
<dbReference type="Pfam" id="PF16077">
    <property type="entry name" value="Spaetzle"/>
    <property type="match status" value="1"/>
</dbReference>
<dbReference type="GO" id="GO:0005121">
    <property type="term" value="F:Toll binding"/>
    <property type="evidence" value="ECO:0007669"/>
    <property type="project" value="TreeGrafter"/>
</dbReference>
<dbReference type="OrthoDB" id="10064289at2759"/>
<evidence type="ECO:0000256" key="3">
    <source>
        <dbReference type="ARBA" id="ARBA00023180"/>
    </source>
</evidence>
<keyword evidence="2" id="KW-1015">Disulfide bond</keyword>
<evidence type="ECO:0000259" key="5">
    <source>
        <dbReference type="Pfam" id="PF16077"/>
    </source>
</evidence>
<dbReference type="GO" id="GO:0008083">
    <property type="term" value="F:growth factor activity"/>
    <property type="evidence" value="ECO:0007669"/>
    <property type="project" value="TreeGrafter"/>
</dbReference>
<dbReference type="SUPFAM" id="SSF57501">
    <property type="entry name" value="Cystine-knot cytokines"/>
    <property type="match status" value="1"/>
</dbReference>
<evidence type="ECO:0000256" key="1">
    <source>
        <dbReference type="ARBA" id="ARBA00022729"/>
    </source>
</evidence>
<reference evidence="6" key="2">
    <citation type="journal article" date="2018" name="Environ. Sci. Technol.">
        <title>The Toxicogenome of Hyalella azteca: A Model for Sediment Ecotoxicology and Evolutionary Toxicology.</title>
        <authorList>
            <person name="Poynton H.C."/>
            <person name="Hasenbein S."/>
            <person name="Benoit J.B."/>
            <person name="Sepulveda M.S."/>
            <person name="Poelchau M.F."/>
            <person name="Hughes D.S.T."/>
            <person name="Murali S.C."/>
            <person name="Chen S."/>
            <person name="Glastad K.M."/>
            <person name="Goodisman M.A.D."/>
            <person name="Werren J.H."/>
            <person name="Vineis J.H."/>
            <person name="Bowen J.L."/>
            <person name="Friedrich M."/>
            <person name="Jones J."/>
            <person name="Robertson H.M."/>
            <person name="Feyereisen R."/>
            <person name="Mechler-Hickson A."/>
            <person name="Mathers N."/>
            <person name="Lee C.E."/>
            <person name="Colbourne J.K."/>
            <person name="Biales A."/>
            <person name="Johnston J.S."/>
            <person name="Wellborn G.A."/>
            <person name="Rosendale A.J."/>
            <person name="Cridge A.G."/>
            <person name="Munoz-Torres M.C."/>
            <person name="Bain P.A."/>
            <person name="Manny A.R."/>
            <person name="Major K.M."/>
            <person name="Lambert F.N."/>
            <person name="Vulpe C.D."/>
            <person name="Tuck P."/>
            <person name="Blalock B.J."/>
            <person name="Lin Y.Y."/>
            <person name="Smith M.E."/>
            <person name="Ochoa-Acuna H."/>
            <person name="Chen M.M."/>
            <person name="Childers C.P."/>
            <person name="Qu J."/>
            <person name="Dugan S."/>
            <person name="Lee S.L."/>
            <person name="Chao H."/>
            <person name="Dinh H."/>
            <person name="Han Y."/>
            <person name="Doddapaneni H."/>
            <person name="Worley K.C."/>
            <person name="Muzny D.M."/>
            <person name="Gibbs R.A."/>
            <person name="Richards S."/>
        </authorList>
    </citation>
    <scope>NUCLEOTIDE SEQUENCE</scope>
    <source>
        <strain evidence="6">HAZT.00-mixed</strain>
        <tissue evidence="6">Whole organism</tissue>
    </source>
</reference>
<reference evidence="6" key="1">
    <citation type="submission" date="2014-08" db="EMBL/GenBank/DDBJ databases">
        <authorList>
            <person name="Murali S."/>
            <person name="Richards S."/>
            <person name="Bandaranaike D."/>
            <person name="Bellair M."/>
            <person name="Blankenburg K."/>
            <person name="Chao H."/>
            <person name="Dinh H."/>
            <person name="Doddapaneni H."/>
            <person name="Dugan-Rocha S."/>
            <person name="Elkadiri S."/>
            <person name="Gnanaolivu R."/>
            <person name="Hughes D."/>
            <person name="Lee S."/>
            <person name="Li M."/>
            <person name="Ming W."/>
            <person name="Munidasa M."/>
            <person name="Muniz J."/>
            <person name="Nguyen L."/>
            <person name="Osuji N."/>
            <person name="Pu L.-L."/>
            <person name="Puazo M."/>
            <person name="Skinner E."/>
            <person name="Qu C."/>
            <person name="Quiroz J."/>
            <person name="Raj R."/>
            <person name="Weissenberger G."/>
            <person name="Xin Y."/>
            <person name="Zou X."/>
            <person name="Han Y."/>
            <person name="Worley K."/>
            <person name="Muzny D."/>
            <person name="Gibbs R."/>
        </authorList>
    </citation>
    <scope>NUCLEOTIDE SEQUENCE</scope>
    <source>
        <strain evidence="6">HAZT.00-mixed</strain>
        <tissue evidence="6">Whole organism</tissue>
    </source>
</reference>
<dbReference type="PANTHER" id="PTHR23199:SF12">
    <property type="entry name" value="NEUROTROPHIN 1-RELATED"/>
    <property type="match status" value="1"/>
</dbReference>
<organism evidence="6">
    <name type="scientific">Hyalella azteca</name>
    <name type="common">Amphipod</name>
    <dbReference type="NCBI Taxonomy" id="294128"/>
    <lineage>
        <taxon>Eukaryota</taxon>
        <taxon>Metazoa</taxon>
        <taxon>Ecdysozoa</taxon>
        <taxon>Arthropoda</taxon>
        <taxon>Crustacea</taxon>
        <taxon>Multicrustacea</taxon>
        <taxon>Malacostraca</taxon>
        <taxon>Eumalacostraca</taxon>
        <taxon>Peracarida</taxon>
        <taxon>Amphipoda</taxon>
        <taxon>Senticaudata</taxon>
        <taxon>Talitrida</taxon>
        <taxon>Talitroidea</taxon>
        <taxon>Hyalellidae</taxon>
        <taxon>Hyalella</taxon>
    </lineage>
</organism>
<reference evidence="6" key="3">
    <citation type="submission" date="2019-06" db="EMBL/GenBank/DDBJ databases">
        <authorList>
            <person name="Poynton C."/>
            <person name="Hasenbein S."/>
            <person name="Benoit J.B."/>
            <person name="Sepulveda M.S."/>
            <person name="Poelchau M.F."/>
            <person name="Murali S.C."/>
            <person name="Chen S."/>
            <person name="Glastad K.M."/>
            <person name="Werren J.H."/>
            <person name="Vineis J.H."/>
            <person name="Bowen J.L."/>
            <person name="Friedrich M."/>
            <person name="Jones J."/>
            <person name="Robertson H.M."/>
            <person name="Feyereisen R."/>
            <person name="Mechler-Hickson A."/>
            <person name="Mathers N."/>
            <person name="Lee C.E."/>
            <person name="Colbourne J.K."/>
            <person name="Biales A."/>
            <person name="Johnston J.S."/>
            <person name="Wellborn G.A."/>
            <person name="Rosendale A.J."/>
            <person name="Cridge A.G."/>
            <person name="Munoz-Torres M.C."/>
            <person name="Bain P.A."/>
            <person name="Manny A.R."/>
            <person name="Major K.M."/>
            <person name="Lambert F.N."/>
            <person name="Vulpe C.D."/>
            <person name="Tuck P."/>
            <person name="Blalock B.J."/>
            <person name="Lin Y.-Y."/>
            <person name="Smith M.E."/>
            <person name="Ochoa-Acuna H."/>
            <person name="Chen M.-J.M."/>
            <person name="Childers C.P."/>
            <person name="Qu J."/>
            <person name="Dugan S."/>
            <person name="Lee S.L."/>
            <person name="Chao H."/>
            <person name="Dinh H."/>
            <person name="Han Y."/>
            <person name="Doddapaneni H."/>
            <person name="Worley K.C."/>
            <person name="Muzny D.M."/>
            <person name="Gibbs R.A."/>
            <person name="Richards S."/>
        </authorList>
    </citation>
    <scope>NUCLEOTIDE SEQUENCE</scope>
    <source>
        <strain evidence="6">HAZT.00-mixed</strain>
        <tissue evidence="6">Whole organism</tissue>
    </source>
</reference>
<keyword evidence="1" id="KW-0732">Signal</keyword>
<feature type="compositionally biased region" description="Pro residues" evidence="4">
    <location>
        <begin position="70"/>
        <end position="80"/>
    </location>
</feature>
<dbReference type="InterPro" id="IPR032104">
    <property type="entry name" value="Spaetzle"/>
</dbReference>
<dbReference type="GO" id="GO:0005615">
    <property type="term" value="C:extracellular space"/>
    <property type="evidence" value="ECO:0007669"/>
    <property type="project" value="UniProtKB-ARBA"/>
</dbReference>
<evidence type="ECO:0000256" key="2">
    <source>
        <dbReference type="ARBA" id="ARBA00023157"/>
    </source>
</evidence>
<dbReference type="GO" id="GO:0045087">
    <property type="term" value="P:innate immune response"/>
    <property type="evidence" value="ECO:0007669"/>
    <property type="project" value="TreeGrafter"/>
</dbReference>
<accession>A0A6A0GY13</accession>
<dbReference type="PANTHER" id="PTHR23199">
    <property type="entry name" value="NEUROTROPHIN 1-RELATED"/>
    <property type="match status" value="1"/>
</dbReference>
<name>A0A6A0GY13_HYAAZ</name>